<gene>
    <name evidence="2" type="primary">tssG</name>
    <name evidence="2" type="ORF">ACFOD6_11070</name>
</gene>
<dbReference type="RefSeq" id="WP_287865071.1">
    <property type="nucleotide sequence ID" value="NZ_JAEACP010000015.1"/>
</dbReference>
<dbReference type="NCBIfam" id="TIGR03347">
    <property type="entry name" value="VI_chp_1"/>
    <property type="match status" value="1"/>
</dbReference>
<name>A0ABV7DU17_9RHOB</name>
<dbReference type="Pfam" id="PF06996">
    <property type="entry name" value="T6SS_TssG"/>
    <property type="match status" value="1"/>
</dbReference>
<dbReference type="PANTHER" id="PTHR35564:SF4">
    <property type="entry name" value="CYTOPLASMIC PROTEIN"/>
    <property type="match status" value="1"/>
</dbReference>
<protein>
    <submittedName>
        <fullName evidence="2">Type VI secretion system baseplate subunit TssG</fullName>
    </submittedName>
</protein>
<dbReference type="Proteomes" id="UP001595445">
    <property type="component" value="Unassembled WGS sequence"/>
</dbReference>
<comment type="caution">
    <text evidence="2">The sequence shown here is derived from an EMBL/GenBank/DDBJ whole genome shotgun (WGS) entry which is preliminary data.</text>
</comment>
<evidence type="ECO:0000256" key="1">
    <source>
        <dbReference type="SAM" id="MobiDB-lite"/>
    </source>
</evidence>
<keyword evidence="3" id="KW-1185">Reference proteome</keyword>
<reference evidence="3" key="1">
    <citation type="journal article" date="2019" name="Int. J. Syst. Evol. Microbiol.">
        <title>The Global Catalogue of Microorganisms (GCM) 10K type strain sequencing project: providing services to taxonomists for standard genome sequencing and annotation.</title>
        <authorList>
            <consortium name="The Broad Institute Genomics Platform"/>
            <consortium name="The Broad Institute Genome Sequencing Center for Infectious Disease"/>
            <person name="Wu L."/>
            <person name="Ma J."/>
        </authorList>
    </citation>
    <scope>NUCLEOTIDE SEQUENCE [LARGE SCALE GENOMIC DNA]</scope>
    <source>
        <strain evidence="3">KCTC 62102</strain>
    </source>
</reference>
<proteinExistence type="predicted"/>
<dbReference type="EMBL" id="JBHRSM010000019">
    <property type="protein sequence ID" value="MFC3086587.1"/>
    <property type="molecule type" value="Genomic_DNA"/>
</dbReference>
<dbReference type="InterPro" id="IPR010732">
    <property type="entry name" value="T6SS_TssG-like"/>
</dbReference>
<evidence type="ECO:0000313" key="2">
    <source>
        <dbReference type="EMBL" id="MFC3086587.1"/>
    </source>
</evidence>
<evidence type="ECO:0000313" key="3">
    <source>
        <dbReference type="Proteomes" id="UP001595445"/>
    </source>
</evidence>
<organism evidence="2 3">
    <name type="scientific">Tabrizicola soli</name>
    <dbReference type="NCBI Taxonomy" id="2185115"/>
    <lineage>
        <taxon>Bacteria</taxon>
        <taxon>Pseudomonadati</taxon>
        <taxon>Pseudomonadota</taxon>
        <taxon>Alphaproteobacteria</taxon>
        <taxon>Rhodobacterales</taxon>
        <taxon>Paracoccaceae</taxon>
        <taxon>Tabrizicola</taxon>
    </lineage>
</organism>
<sequence length="342" mass="38117">MADDAGQPRPDLTGDVPTPETMGFFELLRRLERDQLRFGRSGGPAREPARLGQRARLTFGTRDVAGFHPGSPPKVDVEVLGLLGPEGALPLHLTRWVMGRMSDRWFTEGSDAASDTTFLDFCNLLQHRMMALYWRAWGDARPEVQIEHEAAGRVRALVEALAGVALPGTKPKGPDTQTRLKLRHATSLGRQVYGPERLTAYLSDVVEAPVSLVEFLGTWTEIPPHLQSRLGRAHAGLGRSAVVGARSFQRQTLVELRIGPLPLARFTRFLADPDLTARLRHAIRHAMGREMEFDLRLVLARQEIPDARLGQCRLGRSTWLSPRREKDADDLRLTRIAQVEAA</sequence>
<feature type="region of interest" description="Disordered" evidence="1">
    <location>
        <begin position="1"/>
        <end position="20"/>
    </location>
</feature>
<accession>A0ABV7DU17</accession>
<dbReference type="PANTHER" id="PTHR35564">
    <property type="match status" value="1"/>
</dbReference>